<dbReference type="Proteomes" id="UP000543804">
    <property type="component" value="Unassembled WGS sequence"/>
</dbReference>
<dbReference type="PANTHER" id="PTHR30478:SF0">
    <property type="entry name" value="BETA SLIDING CLAMP"/>
    <property type="match status" value="1"/>
</dbReference>
<accession>A0A848BEQ4</accession>
<dbReference type="Gene3D" id="3.70.10.10">
    <property type="match status" value="1"/>
</dbReference>
<keyword evidence="15" id="KW-1185">Reference proteome</keyword>
<evidence type="ECO:0000313" key="14">
    <source>
        <dbReference type="EMBL" id="NMD99501.1"/>
    </source>
</evidence>
<keyword evidence="6 10" id="KW-0548">Nucleotidyltransferase</keyword>
<evidence type="ECO:0000256" key="7">
    <source>
        <dbReference type="ARBA" id="ARBA00022705"/>
    </source>
</evidence>
<dbReference type="CDD" id="cd00140">
    <property type="entry name" value="beta_clamp"/>
    <property type="match status" value="1"/>
</dbReference>
<dbReference type="Pfam" id="PF02768">
    <property type="entry name" value="DNA_pol3_beta_3"/>
    <property type="match status" value="1"/>
</dbReference>
<evidence type="ECO:0000256" key="10">
    <source>
        <dbReference type="PIRNR" id="PIRNR000804"/>
    </source>
</evidence>
<dbReference type="Gene3D" id="3.10.150.10">
    <property type="entry name" value="DNA Polymerase III, subunit A, domain 2"/>
    <property type="match status" value="1"/>
</dbReference>
<feature type="domain" description="DNA polymerase III beta sliding clamp C-terminal" evidence="13">
    <location>
        <begin position="246"/>
        <end position="367"/>
    </location>
</feature>
<evidence type="ECO:0000313" key="15">
    <source>
        <dbReference type="Proteomes" id="UP000543804"/>
    </source>
</evidence>
<evidence type="ECO:0000256" key="6">
    <source>
        <dbReference type="ARBA" id="ARBA00022695"/>
    </source>
</evidence>
<dbReference type="SMART" id="SM00480">
    <property type="entry name" value="POL3Bc"/>
    <property type="match status" value="1"/>
</dbReference>
<dbReference type="Pfam" id="PF02767">
    <property type="entry name" value="DNA_pol3_beta_2"/>
    <property type="match status" value="1"/>
</dbReference>
<dbReference type="NCBIfam" id="TIGR00663">
    <property type="entry name" value="dnan"/>
    <property type="match status" value="1"/>
</dbReference>
<dbReference type="GO" id="GO:0003887">
    <property type="term" value="F:DNA-directed DNA polymerase activity"/>
    <property type="evidence" value="ECO:0007669"/>
    <property type="project" value="UniProtKB-UniRule"/>
</dbReference>
<evidence type="ECO:0000259" key="12">
    <source>
        <dbReference type="Pfam" id="PF02767"/>
    </source>
</evidence>
<comment type="subcellular location">
    <subcellularLocation>
        <location evidence="1 10">Cytoplasm</location>
    </subcellularLocation>
</comment>
<keyword evidence="4 10" id="KW-0963">Cytoplasm</keyword>
<keyword evidence="7 10" id="KW-0235">DNA replication</keyword>
<reference evidence="14 15" key="1">
    <citation type="submission" date="2020-04" db="EMBL/GenBank/DDBJ databases">
        <authorList>
            <person name="Hitch T.C.A."/>
            <person name="Wylensek D."/>
            <person name="Clavel T."/>
        </authorList>
    </citation>
    <scope>NUCLEOTIDE SEQUENCE [LARGE SCALE GENOMIC DNA]</scope>
    <source>
        <strain evidence="14 15">PG-130-P53-12</strain>
    </source>
</reference>
<name>A0A848BEQ4_9FIRM</name>
<keyword evidence="8 10" id="KW-0239">DNA-directed DNA polymerase</keyword>
<dbReference type="InterPro" id="IPR022637">
    <property type="entry name" value="DNA_polIII_beta_cen"/>
</dbReference>
<dbReference type="GO" id="GO:0006271">
    <property type="term" value="P:DNA strand elongation involved in DNA replication"/>
    <property type="evidence" value="ECO:0007669"/>
    <property type="project" value="TreeGrafter"/>
</dbReference>
<dbReference type="GO" id="GO:0003677">
    <property type="term" value="F:DNA binding"/>
    <property type="evidence" value="ECO:0007669"/>
    <property type="project" value="UniProtKB-UniRule"/>
</dbReference>
<dbReference type="InterPro" id="IPR022634">
    <property type="entry name" value="DNA_polIII_beta_N"/>
</dbReference>
<comment type="similarity">
    <text evidence="2 10">Belongs to the beta sliding clamp family.</text>
</comment>
<gene>
    <name evidence="14" type="primary">dnaN</name>
    <name evidence="14" type="ORF">HF878_08500</name>
</gene>
<dbReference type="RefSeq" id="WP_170077817.1">
    <property type="nucleotide sequence ID" value="NZ_JABAFA010000034.1"/>
</dbReference>
<evidence type="ECO:0000256" key="2">
    <source>
        <dbReference type="ARBA" id="ARBA00010752"/>
    </source>
</evidence>
<sequence length="370" mass="40771">MKFTCQKQELAGALSIVSKALSSKPQMPILSGIYLRAENGQLELEATDFELGIIIAIDAEITQPGQMTLPGRYFQEVIRKLPGDTVSIDEDSEAKSVRIQSAAANYTLRTMNASEYPVIHRLEGDLHFTIKDNVLRSLVKKTVFACSNDESRPIFTGVYMDIDQNTVTMAATNTHRLAVKKETFDAPIGAMKLIIPAKVLNELLHILTSEIPSDVEVTCSLNQVSFAFENIYMTSRLIEGAFPNYRNVIPQNLTVKVEAATSEISAAMDRVSLISRANDYNVVKLDFHDEQLHISSSNPDIGQAEETLPVAIEGDAIQIAFNATYLVDVLKALDGESCVISLHQPLSPITITEPDDPDFIYVVTPVRTAH</sequence>
<evidence type="ECO:0000256" key="1">
    <source>
        <dbReference type="ARBA" id="ARBA00004496"/>
    </source>
</evidence>
<dbReference type="GO" id="GO:0009360">
    <property type="term" value="C:DNA polymerase III complex"/>
    <property type="evidence" value="ECO:0007669"/>
    <property type="project" value="InterPro"/>
</dbReference>
<dbReference type="InterPro" id="IPR046938">
    <property type="entry name" value="DNA_clamp_sf"/>
</dbReference>
<dbReference type="PIRSF" id="PIRSF000804">
    <property type="entry name" value="DNA_pol_III_b"/>
    <property type="match status" value="1"/>
</dbReference>
<protein>
    <recommendedName>
        <fullName evidence="3 10">Beta sliding clamp</fullName>
    </recommendedName>
</protein>
<feature type="domain" description="DNA polymerase III beta sliding clamp central" evidence="12">
    <location>
        <begin position="129"/>
        <end position="244"/>
    </location>
</feature>
<proteinExistence type="inferred from homology"/>
<dbReference type="PANTHER" id="PTHR30478">
    <property type="entry name" value="DNA POLYMERASE III SUBUNIT BETA"/>
    <property type="match status" value="1"/>
</dbReference>
<dbReference type="InterPro" id="IPR001001">
    <property type="entry name" value="DNA_polIII_beta"/>
</dbReference>
<comment type="caution">
    <text evidence="14">The sequence shown here is derived from an EMBL/GenBank/DDBJ whole genome shotgun (WGS) entry which is preliminary data.</text>
</comment>
<keyword evidence="9" id="KW-0238">DNA-binding</keyword>
<feature type="domain" description="DNA polymerase III beta sliding clamp N-terminal" evidence="11">
    <location>
        <begin position="1"/>
        <end position="119"/>
    </location>
</feature>
<dbReference type="AlphaFoldDB" id="A0A848BEQ4"/>
<dbReference type="EMBL" id="JABAFA010000034">
    <property type="protein sequence ID" value="NMD99501.1"/>
    <property type="molecule type" value="Genomic_DNA"/>
</dbReference>
<evidence type="ECO:0000259" key="13">
    <source>
        <dbReference type="Pfam" id="PF02768"/>
    </source>
</evidence>
<dbReference type="GO" id="GO:0008408">
    <property type="term" value="F:3'-5' exonuclease activity"/>
    <property type="evidence" value="ECO:0007669"/>
    <property type="project" value="InterPro"/>
</dbReference>
<evidence type="ECO:0000256" key="4">
    <source>
        <dbReference type="ARBA" id="ARBA00022490"/>
    </source>
</evidence>
<dbReference type="GO" id="GO:0005737">
    <property type="term" value="C:cytoplasm"/>
    <property type="evidence" value="ECO:0007669"/>
    <property type="project" value="UniProtKB-SubCell"/>
</dbReference>
<dbReference type="InterPro" id="IPR022635">
    <property type="entry name" value="DNA_polIII_beta_C"/>
</dbReference>
<dbReference type="SUPFAM" id="SSF55979">
    <property type="entry name" value="DNA clamp"/>
    <property type="match status" value="3"/>
</dbReference>
<comment type="subunit">
    <text evidence="10">Forms a ring-shaped head-to-tail homodimer around DNA.</text>
</comment>
<comment type="function">
    <text evidence="10">Confers DNA tethering and processivity to DNA polymerases and other proteins. Acts as a clamp, forming a ring around DNA (a reaction catalyzed by the clamp-loading complex) which diffuses in an ATP-independent manner freely and bidirectionally along dsDNA. Initially characterized for its ability to contact the catalytic subunit of DNA polymerase III (Pol III), a complex, multichain enzyme responsible for most of the replicative synthesis in bacteria; Pol III exhibits 3'-5' exonuclease proofreading activity. The beta chain is required for initiation of replication as well as for processivity of DNA replication.</text>
</comment>
<organism evidence="14 15">
    <name type="scientific">Selenomonas bovis</name>
    <dbReference type="NCBI Taxonomy" id="416586"/>
    <lineage>
        <taxon>Bacteria</taxon>
        <taxon>Bacillati</taxon>
        <taxon>Bacillota</taxon>
        <taxon>Negativicutes</taxon>
        <taxon>Selenomonadales</taxon>
        <taxon>Selenomonadaceae</taxon>
        <taxon>Selenomonas</taxon>
    </lineage>
</organism>
<evidence type="ECO:0000256" key="5">
    <source>
        <dbReference type="ARBA" id="ARBA00022679"/>
    </source>
</evidence>
<evidence type="ECO:0000259" key="11">
    <source>
        <dbReference type="Pfam" id="PF00712"/>
    </source>
</evidence>
<evidence type="ECO:0000256" key="8">
    <source>
        <dbReference type="ARBA" id="ARBA00022932"/>
    </source>
</evidence>
<dbReference type="Pfam" id="PF00712">
    <property type="entry name" value="DNA_pol3_beta"/>
    <property type="match status" value="1"/>
</dbReference>
<keyword evidence="5 10" id="KW-0808">Transferase</keyword>
<evidence type="ECO:0000256" key="3">
    <source>
        <dbReference type="ARBA" id="ARBA00021035"/>
    </source>
</evidence>
<evidence type="ECO:0000256" key="9">
    <source>
        <dbReference type="ARBA" id="ARBA00023125"/>
    </source>
</evidence>